<dbReference type="OrthoDB" id="9768133at2"/>
<comment type="similarity">
    <text evidence="3 10">Belongs to the PEPCase type 1 family.</text>
</comment>
<evidence type="ECO:0000256" key="6">
    <source>
        <dbReference type="ARBA" id="ARBA00022842"/>
    </source>
</evidence>
<evidence type="ECO:0000313" key="14">
    <source>
        <dbReference type="EMBL" id="PEN06549.1"/>
    </source>
</evidence>
<dbReference type="EMBL" id="PDEP01000008">
    <property type="protein sequence ID" value="PEN06549.1"/>
    <property type="molecule type" value="Genomic_DNA"/>
</dbReference>
<dbReference type="InterPro" id="IPR018129">
    <property type="entry name" value="PEP_COase_Lys_AS"/>
</dbReference>
<evidence type="ECO:0000256" key="1">
    <source>
        <dbReference type="ARBA" id="ARBA00001946"/>
    </source>
</evidence>
<comment type="cofactor">
    <cofactor evidence="1 10">
        <name>Mg(2+)</name>
        <dbReference type="ChEBI" id="CHEBI:18420"/>
    </cofactor>
</comment>
<dbReference type="PANTHER" id="PTHR30523">
    <property type="entry name" value="PHOSPHOENOLPYRUVATE CARBOXYLASE"/>
    <property type="match status" value="1"/>
</dbReference>
<evidence type="ECO:0000256" key="9">
    <source>
        <dbReference type="ARBA" id="ARBA00048995"/>
    </source>
</evidence>
<evidence type="ECO:0000256" key="4">
    <source>
        <dbReference type="ARBA" id="ARBA00012305"/>
    </source>
</evidence>
<evidence type="ECO:0000256" key="7">
    <source>
        <dbReference type="ARBA" id="ARBA00023239"/>
    </source>
</evidence>
<keyword evidence="7 10" id="KW-0456">Lyase</keyword>
<keyword evidence="15" id="KW-1185">Reference proteome</keyword>
<dbReference type="Proteomes" id="UP000221024">
    <property type="component" value="Unassembled WGS sequence"/>
</dbReference>
<dbReference type="AlphaFoldDB" id="A0A2H3NL30"/>
<dbReference type="Pfam" id="PF00311">
    <property type="entry name" value="PEPcase"/>
    <property type="match status" value="1"/>
</dbReference>
<proteinExistence type="inferred from homology"/>
<dbReference type="GO" id="GO:0015977">
    <property type="term" value="P:carbon fixation"/>
    <property type="evidence" value="ECO:0007669"/>
    <property type="project" value="UniProtKB-UniRule"/>
</dbReference>
<dbReference type="GO" id="GO:0005829">
    <property type="term" value="C:cytosol"/>
    <property type="evidence" value="ECO:0007669"/>
    <property type="project" value="TreeGrafter"/>
</dbReference>
<dbReference type="GO" id="GO:0000287">
    <property type="term" value="F:magnesium ion binding"/>
    <property type="evidence" value="ECO:0007669"/>
    <property type="project" value="UniProtKB-UniRule"/>
</dbReference>
<keyword evidence="13" id="KW-0175">Coiled coil</keyword>
<dbReference type="PROSITE" id="PS00781">
    <property type="entry name" value="PEPCASE_1"/>
    <property type="match status" value="1"/>
</dbReference>
<dbReference type="GO" id="GO:0006099">
    <property type="term" value="P:tricarboxylic acid cycle"/>
    <property type="evidence" value="ECO:0007669"/>
    <property type="project" value="InterPro"/>
</dbReference>
<dbReference type="EC" id="4.1.1.31" evidence="4 10"/>
<feature type="active site" evidence="10 12">
    <location>
        <position position="611"/>
    </location>
</feature>
<protein>
    <recommendedName>
        <fullName evidence="5 10">Phosphoenolpyruvate carboxylase</fullName>
        <shortName evidence="10">PEPC</shortName>
        <shortName evidence="10">PEPCase</shortName>
        <ecNumber evidence="4 10">4.1.1.31</ecNumber>
    </recommendedName>
</protein>
<evidence type="ECO:0000256" key="12">
    <source>
        <dbReference type="PROSITE-ProRule" id="PRU10112"/>
    </source>
</evidence>
<evidence type="ECO:0000256" key="3">
    <source>
        <dbReference type="ARBA" id="ARBA00008346"/>
    </source>
</evidence>
<evidence type="ECO:0000313" key="15">
    <source>
        <dbReference type="Proteomes" id="UP000221024"/>
    </source>
</evidence>
<dbReference type="GO" id="GO:0008964">
    <property type="term" value="F:phosphoenolpyruvate carboxylase activity"/>
    <property type="evidence" value="ECO:0007669"/>
    <property type="project" value="UniProtKB-UniRule"/>
</dbReference>
<comment type="subunit">
    <text evidence="10">Homotetramer.</text>
</comment>
<evidence type="ECO:0000256" key="10">
    <source>
        <dbReference type="HAMAP-Rule" id="MF_00595"/>
    </source>
</evidence>
<dbReference type="SUPFAM" id="SSF51621">
    <property type="entry name" value="Phosphoenolpyruvate/pyruvate domain"/>
    <property type="match status" value="1"/>
</dbReference>
<dbReference type="GO" id="GO:0006107">
    <property type="term" value="P:oxaloacetate metabolic process"/>
    <property type="evidence" value="ECO:0007669"/>
    <property type="project" value="UniProtKB-UniRule"/>
</dbReference>
<dbReference type="InterPro" id="IPR033129">
    <property type="entry name" value="PEPCASE_His_AS"/>
</dbReference>
<dbReference type="HAMAP" id="MF_00595">
    <property type="entry name" value="PEPcase_type1"/>
    <property type="match status" value="1"/>
</dbReference>
<feature type="coiled-coil region" evidence="13">
    <location>
        <begin position="807"/>
        <end position="855"/>
    </location>
</feature>
<comment type="catalytic activity">
    <reaction evidence="9 10">
        <text>oxaloacetate + phosphate = phosphoenolpyruvate + hydrogencarbonate</text>
        <dbReference type="Rhea" id="RHEA:28370"/>
        <dbReference type="ChEBI" id="CHEBI:16452"/>
        <dbReference type="ChEBI" id="CHEBI:17544"/>
        <dbReference type="ChEBI" id="CHEBI:43474"/>
        <dbReference type="ChEBI" id="CHEBI:58702"/>
        <dbReference type="EC" id="4.1.1.31"/>
    </reaction>
</comment>
<keyword evidence="14" id="KW-0670">Pyruvate</keyword>
<evidence type="ECO:0000256" key="13">
    <source>
        <dbReference type="SAM" id="Coils"/>
    </source>
</evidence>
<dbReference type="RefSeq" id="WP_098062442.1">
    <property type="nucleotide sequence ID" value="NZ_PDEP01000008.1"/>
</dbReference>
<feature type="active site" evidence="10 11">
    <location>
        <position position="171"/>
    </location>
</feature>
<comment type="caution">
    <text evidence="14">The sequence shown here is derived from an EMBL/GenBank/DDBJ whole genome shotgun (WGS) entry which is preliminary data.</text>
</comment>
<keyword evidence="6 10" id="KW-0460">Magnesium</keyword>
<accession>A0A2H3NL30</accession>
<dbReference type="Gene3D" id="1.20.1440.90">
    <property type="entry name" value="Phosphoenolpyruvate/pyruvate domain"/>
    <property type="match status" value="1"/>
</dbReference>
<evidence type="ECO:0000256" key="2">
    <source>
        <dbReference type="ARBA" id="ARBA00003670"/>
    </source>
</evidence>
<evidence type="ECO:0000256" key="5">
    <source>
        <dbReference type="ARBA" id="ARBA00022419"/>
    </source>
</evidence>
<evidence type="ECO:0000256" key="11">
    <source>
        <dbReference type="PROSITE-ProRule" id="PRU10111"/>
    </source>
</evidence>
<organism evidence="14 15">
    <name type="scientific">Longimonas halophila</name>
    <dbReference type="NCBI Taxonomy" id="1469170"/>
    <lineage>
        <taxon>Bacteria</taxon>
        <taxon>Pseudomonadati</taxon>
        <taxon>Rhodothermota</taxon>
        <taxon>Rhodothermia</taxon>
        <taxon>Rhodothermales</taxon>
        <taxon>Salisaetaceae</taxon>
        <taxon>Longimonas</taxon>
    </lineage>
</organism>
<comment type="function">
    <text evidence="2 10">Forms oxaloacetate, a four-carbon dicarboxylic acid source for the tricarboxylic acid cycle.</text>
</comment>
<evidence type="ECO:0000256" key="8">
    <source>
        <dbReference type="ARBA" id="ARBA00023300"/>
    </source>
</evidence>
<dbReference type="InterPro" id="IPR022805">
    <property type="entry name" value="PEP_COase_bac/pln-type"/>
</dbReference>
<name>A0A2H3NL30_9BACT</name>
<dbReference type="NCBIfam" id="NF000584">
    <property type="entry name" value="PRK00009.1"/>
    <property type="match status" value="1"/>
</dbReference>
<keyword evidence="8 10" id="KW-0120">Carbon dioxide fixation</keyword>
<gene>
    <name evidence="10" type="primary">ppc</name>
    <name evidence="14" type="ORF">CRI93_09725</name>
</gene>
<dbReference type="InterPro" id="IPR021135">
    <property type="entry name" value="PEP_COase"/>
</dbReference>
<reference evidence="14 15" key="1">
    <citation type="submission" date="2017-10" db="EMBL/GenBank/DDBJ databases">
        <title>Draft genome of Longimonas halophila.</title>
        <authorList>
            <person name="Goh K.M."/>
            <person name="Shamsir M.S."/>
            <person name="Lim S.W."/>
        </authorList>
    </citation>
    <scope>NUCLEOTIDE SEQUENCE [LARGE SCALE GENOMIC DNA]</scope>
    <source>
        <strain evidence="14 15">KCTC 42399</strain>
    </source>
</reference>
<dbReference type="PRINTS" id="PR00150">
    <property type="entry name" value="PEPCARBXLASE"/>
</dbReference>
<dbReference type="PANTHER" id="PTHR30523:SF6">
    <property type="entry name" value="PHOSPHOENOLPYRUVATE CARBOXYLASE"/>
    <property type="match status" value="1"/>
</dbReference>
<dbReference type="PROSITE" id="PS00393">
    <property type="entry name" value="PEPCASE_2"/>
    <property type="match status" value="1"/>
</dbReference>
<sequence>MIRWHGLDIEAEGTGISKPLSRQVNLLGHMLGEATRTHLGDAVFERVEQFRVQCKKAVETGDPAPREAVADAMADLSTEELKDLLHVYTTFFHLVNQAEQREIIRINRERARHSGPADWPLGPGSSNGYTPKPRPESIEAAIKTLHDEDVPLEEVGSILHQIDVQPTLTAHPTEARRQTVLHKQRDMAQQLTVLHSTEATPDERAEALDTLYAHIVFLLGTDEIRAARPTVRDEVQQGHYFLYSTIWDTVPRIHKDVQHALRSHYGDTADVPAFLKYRSWIGSDRDGNPNVTPDVTRWTFQRQRRKTLVHLHDELTDLRDELSLSSRQYGLPDVLRESLAADRSNDRLPDALADRYDREPYREKVSYMMAQVEQLHDASTYDTLEACRLDPRTDAYRPDDLLADLDVLVESLEEQGFADAATTGQLHRVRVLVQTFGFHLAALDVRQHSKIHESAVGAMLRAAGVTDDYAALSEDEKLAILTEELTNPRPLLRSFEDLPDDAATLLEVFDLLHTIHQIDANAVGSYIVSMTHSVSDVLEPMLLAKETGWGTHTDAGFQAPLDFVPLFETIEDLAHAHERMIDLYTHKAYGPHLKGRDNFQEVMLGYSDSNKDGGYWMANWALHQAIDRLGQTANDYDIDQRLFHGRGGSVGRGGGHTHQAIRGLPASVHNGRIRFTEQGEIISFRYGLPEIARRHVEQIVNAMLTTTALPRPEAPHHDDEVAAVLDTLAETAQTAYRDLIDDDEFWSWYTQTTPIEHISQLPIASRPVSRSDDDDVAFDDLRAIPWVFAWTQTRFNVPGWFGTGIGMAEAMRQHDNAREILQRLYRTWPFFRGALDSAQREMARARLAIADTYAEEGPDAPFPEHLHEDFDAAEAALLDLTGQQQLFDNSPVLQKSIRLRNPYTDVLNLVQIELMKRHRSAAENGSPDEEALLQEALLLSINGIAAAMQSTG</sequence>
<dbReference type="InterPro" id="IPR015813">
    <property type="entry name" value="Pyrv/PenolPyrv_kinase-like_dom"/>
</dbReference>